<comment type="caution">
    <text evidence="1">The sequence shown here is derived from an EMBL/GenBank/DDBJ whole genome shotgun (WGS) entry which is preliminary data.</text>
</comment>
<organism evidence="1 2">
    <name type="scientific">Speluncibacter jeojiensis</name>
    <dbReference type="NCBI Taxonomy" id="2710754"/>
    <lineage>
        <taxon>Bacteria</taxon>
        <taxon>Bacillati</taxon>
        <taxon>Actinomycetota</taxon>
        <taxon>Actinomycetes</taxon>
        <taxon>Mycobacteriales</taxon>
        <taxon>Speluncibacteraceae</taxon>
        <taxon>Speluncibacter</taxon>
    </lineage>
</organism>
<sequence>MTASAREIQAVDASEQADRIAAAVSAVPGVVALHGGMFGEVGTYLPGRRVPGVRLGLGFTEIHVSISFEAPVRETANRVRAAVAAIVPGPVDVTVEDVIPLTPAVPVEWDARERQ</sequence>
<reference evidence="1" key="1">
    <citation type="submission" date="2022-08" db="EMBL/GenBank/DDBJ databases">
        <title>Genome analysis of Corynebacteriales strain.</title>
        <authorList>
            <person name="Lee S.D."/>
        </authorList>
    </citation>
    <scope>NUCLEOTIDE SEQUENCE</scope>
    <source>
        <strain evidence="1">D3-21</strain>
    </source>
</reference>
<evidence type="ECO:0000313" key="2">
    <source>
        <dbReference type="Proteomes" id="UP001152755"/>
    </source>
</evidence>
<dbReference type="EMBL" id="JANRHA010000002">
    <property type="protein sequence ID" value="MDG3013666.1"/>
    <property type="molecule type" value="Genomic_DNA"/>
</dbReference>
<evidence type="ECO:0008006" key="3">
    <source>
        <dbReference type="Google" id="ProtNLM"/>
    </source>
</evidence>
<keyword evidence="2" id="KW-1185">Reference proteome</keyword>
<protein>
    <recommendedName>
        <fullName evidence="3">Asp23/Gls24 family envelope stress response protein</fullName>
    </recommendedName>
</protein>
<accession>A0A9X4M3B9</accession>
<dbReference type="AlphaFoldDB" id="A0A9X4M3B9"/>
<gene>
    <name evidence="1" type="ORF">NVS88_03735</name>
</gene>
<evidence type="ECO:0000313" key="1">
    <source>
        <dbReference type="EMBL" id="MDG3013666.1"/>
    </source>
</evidence>
<dbReference type="Proteomes" id="UP001152755">
    <property type="component" value="Unassembled WGS sequence"/>
</dbReference>
<proteinExistence type="predicted"/>
<name>A0A9X4M3B9_9ACTN</name>